<name>A0A068QKW8_9VIRU</name>
<dbReference type="EMBL" id="HF920637">
    <property type="protein sequence ID" value="CCV02498.1"/>
    <property type="molecule type" value="Genomic_DNA"/>
</dbReference>
<dbReference type="RefSeq" id="YP_009046740.1">
    <property type="nucleotide sequence ID" value="NC_024451.1"/>
</dbReference>
<dbReference type="Proteomes" id="UP000114278">
    <property type="component" value="Segment"/>
</dbReference>
<evidence type="ECO:0000313" key="2">
    <source>
        <dbReference type="Proteomes" id="UP000114278"/>
    </source>
</evidence>
<dbReference type="KEGG" id="vg:19738710"/>
<protein>
    <submittedName>
        <fullName evidence="1">Uncharacterized protein</fullName>
    </submittedName>
</protein>
<keyword evidence="2" id="KW-1185">Reference proteome</keyword>
<sequence>MLFIKIDLYRKMKVGLGLNKIFNDPYRMTFTMIQYANNWKNFFLDHQLDDDTQREIWYAIDNAKLEDFQIVVTNYNPQDLEEGPRPYSVFKVGSVNTELHCCGYFFDGEDLSKYEPVEQDFYKKEIFSIQEISKLIFSFIFEESEESVLYNEEDTGMVADPKFKHFFKFEFINE</sequence>
<reference evidence="1 2" key="1">
    <citation type="journal article" date="2014" name="J. Gen. Virol.">
        <title>Genome sequence of a crustacean iridovirus, IIV31, isolated from the pill bug, Armadillidium vulgare.</title>
        <authorList>
            <person name="Piegu B."/>
            <person name="Guizard S."/>
            <person name="Yeping T."/>
            <person name="Cruaud C."/>
            <person name="Asgari S."/>
            <person name="Bideshi D.K."/>
            <person name="Federici B.A."/>
            <person name="Bigot Y."/>
        </authorList>
    </citation>
    <scope>NUCLEOTIDE SEQUENCE [LARGE SCALE GENOMIC DNA]</scope>
</reference>
<accession>A0A068QKW8</accession>
<gene>
    <name evidence="1" type="primary">126R</name>
    <name evidence="1" type="ORF">IIV31_126R</name>
</gene>
<dbReference type="GeneID" id="19738710"/>
<organism evidence="1 2">
    <name type="scientific">Armadillidium vulgare iridescent virus</name>
    <dbReference type="NCBI Taxonomy" id="72201"/>
    <lineage>
        <taxon>Viruses</taxon>
        <taxon>Varidnaviria</taxon>
        <taxon>Bamfordvirae</taxon>
        <taxon>Nucleocytoviricota</taxon>
        <taxon>Megaviricetes</taxon>
        <taxon>Pimascovirales</taxon>
        <taxon>Pimascovirales incertae sedis</taxon>
        <taxon>Iridoviridae</taxon>
        <taxon>Betairidovirinae</taxon>
        <taxon>Iridovirus</taxon>
        <taxon>Iridovirus armadillidium1</taxon>
        <taxon>Invertebrate iridescent virus 31</taxon>
    </lineage>
</organism>
<proteinExistence type="predicted"/>
<evidence type="ECO:0000313" key="1">
    <source>
        <dbReference type="EMBL" id="CCV02498.1"/>
    </source>
</evidence>